<sequence length="480" mass="54003">MLVADVRLPKPPKTPLFGDKVKISQSPHHHHHRASQPPHTPSMLTSRFLLFGASIIRTQAHLTATTTTSIPISNRRSTKLLIPSSKSLQLHRLRSTSAALDASLAVGTSSSAAHPWPEWIAFVDRLKSKGYIMPGKESEEEGESVDDGGIYKDMRALDAPCHSFARDRYDIFKSLSKKDIQTIVGNGCPNLNRKPVNSAKRLRAYVGLEEGDVCGSCNLRGSCDRAYVMLKESEGAARTVDVVRILLMYALDPSLIGGEVKLPRISLLEDSAKRLLSELVELSETVPEPPAVQPVIKAPKLKEQSKSFVDDVRTQNAEFKRGDWMCPKCNFLNFYRNKRCLKCEEDGPRLSAPIDELKKGDWLCPECNYMNFARNTQCLKCEAKGPKRDLNTEMKKGDWNCPQCGYMNFASNTKCKRCPELRPQRQLNPGEWECPSCNFLNFKKNVICLKCKSEPSRERPSSKYEEQVWRSPDNSTLSAW</sequence>
<dbReference type="Proteomes" id="UP000594263">
    <property type="component" value="Unplaced"/>
</dbReference>
<evidence type="ECO:0000256" key="3">
    <source>
        <dbReference type="ARBA" id="ARBA00022833"/>
    </source>
</evidence>
<feature type="region of interest" description="Disordered" evidence="5">
    <location>
        <begin position="11"/>
        <end position="42"/>
    </location>
</feature>
<accession>A0A7N0VHC0</accession>
<feature type="compositionally biased region" description="Basic and acidic residues" evidence="5">
    <location>
        <begin position="456"/>
        <end position="468"/>
    </location>
</feature>
<dbReference type="PROSITE" id="PS50199">
    <property type="entry name" value="ZF_RANBP2_2"/>
    <property type="match status" value="4"/>
</dbReference>
<dbReference type="PANTHER" id="PTHR23111">
    <property type="entry name" value="ZINC FINGER PROTEIN"/>
    <property type="match status" value="1"/>
</dbReference>
<feature type="domain" description="RanBP2-type" evidence="6">
    <location>
        <begin position="358"/>
        <end position="387"/>
    </location>
</feature>
<dbReference type="GO" id="GO:0003729">
    <property type="term" value="F:mRNA binding"/>
    <property type="evidence" value="ECO:0007669"/>
    <property type="project" value="TreeGrafter"/>
</dbReference>
<evidence type="ECO:0000256" key="4">
    <source>
        <dbReference type="PROSITE-ProRule" id="PRU00322"/>
    </source>
</evidence>
<keyword evidence="3" id="KW-0862">Zinc</keyword>
<protein>
    <recommendedName>
        <fullName evidence="6">RanBP2-type domain-containing protein</fullName>
    </recommendedName>
</protein>
<dbReference type="InterPro" id="IPR036443">
    <property type="entry name" value="Znf_RanBP2_sf"/>
</dbReference>
<keyword evidence="2 4" id="KW-0863">Zinc-finger</keyword>
<dbReference type="Gramene" id="Kaladp0822s0020.1.v1.1">
    <property type="protein sequence ID" value="Kaladp0822s0020.1.v1.1"/>
    <property type="gene ID" value="Kaladp0822s0020.v1.1"/>
</dbReference>
<organism evidence="7 8">
    <name type="scientific">Kalanchoe fedtschenkoi</name>
    <name type="common">Lavender scallops</name>
    <name type="synonym">South American air plant</name>
    <dbReference type="NCBI Taxonomy" id="63787"/>
    <lineage>
        <taxon>Eukaryota</taxon>
        <taxon>Viridiplantae</taxon>
        <taxon>Streptophyta</taxon>
        <taxon>Embryophyta</taxon>
        <taxon>Tracheophyta</taxon>
        <taxon>Spermatophyta</taxon>
        <taxon>Magnoliopsida</taxon>
        <taxon>eudicotyledons</taxon>
        <taxon>Gunneridae</taxon>
        <taxon>Pentapetalae</taxon>
        <taxon>Saxifragales</taxon>
        <taxon>Crassulaceae</taxon>
        <taxon>Kalanchoe</taxon>
    </lineage>
</organism>
<dbReference type="PANTHER" id="PTHR23111:SF40">
    <property type="entry name" value="RNA-BINDING PROTEIN INVOLVED IN HETEROCHROMATIN ASSEMBLY-RELATED"/>
    <property type="match status" value="1"/>
</dbReference>
<dbReference type="AlphaFoldDB" id="A0A7N0VHC0"/>
<dbReference type="SUPFAM" id="SSF90209">
    <property type="entry name" value="Ran binding protein zinc finger-like"/>
    <property type="match status" value="3"/>
</dbReference>
<feature type="domain" description="RanBP2-type" evidence="6">
    <location>
        <begin position="395"/>
        <end position="424"/>
    </location>
</feature>
<evidence type="ECO:0000256" key="2">
    <source>
        <dbReference type="ARBA" id="ARBA00022771"/>
    </source>
</evidence>
<dbReference type="Pfam" id="PF00641">
    <property type="entry name" value="Zn_ribbon_RanBP"/>
    <property type="match status" value="4"/>
</dbReference>
<evidence type="ECO:0000256" key="5">
    <source>
        <dbReference type="SAM" id="MobiDB-lite"/>
    </source>
</evidence>
<name>A0A7N0VHC0_KALFE</name>
<dbReference type="OMA" id="KEGHWLC"/>
<dbReference type="PROSITE" id="PS01358">
    <property type="entry name" value="ZF_RANBP2_1"/>
    <property type="match status" value="2"/>
</dbReference>
<dbReference type="GO" id="GO:0005737">
    <property type="term" value="C:cytoplasm"/>
    <property type="evidence" value="ECO:0007669"/>
    <property type="project" value="TreeGrafter"/>
</dbReference>
<feature type="domain" description="RanBP2-type" evidence="6">
    <location>
        <begin position="428"/>
        <end position="457"/>
    </location>
</feature>
<evidence type="ECO:0000256" key="1">
    <source>
        <dbReference type="ARBA" id="ARBA00022723"/>
    </source>
</evidence>
<proteinExistence type="predicted"/>
<feature type="domain" description="RanBP2-type" evidence="6">
    <location>
        <begin position="320"/>
        <end position="349"/>
    </location>
</feature>
<evidence type="ECO:0000313" key="8">
    <source>
        <dbReference type="Proteomes" id="UP000594263"/>
    </source>
</evidence>
<dbReference type="GO" id="GO:0008270">
    <property type="term" value="F:zinc ion binding"/>
    <property type="evidence" value="ECO:0007669"/>
    <property type="project" value="UniProtKB-KW"/>
</dbReference>
<reference evidence="7" key="1">
    <citation type="submission" date="2021-01" db="UniProtKB">
        <authorList>
            <consortium name="EnsemblPlants"/>
        </authorList>
    </citation>
    <scope>IDENTIFICATION</scope>
</reference>
<feature type="region of interest" description="Disordered" evidence="5">
    <location>
        <begin position="456"/>
        <end position="480"/>
    </location>
</feature>
<dbReference type="InterPro" id="IPR001876">
    <property type="entry name" value="Znf_RanBP2"/>
</dbReference>
<evidence type="ECO:0000259" key="6">
    <source>
        <dbReference type="PROSITE" id="PS50199"/>
    </source>
</evidence>
<evidence type="ECO:0000313" key="7">
    <source>
        <dbReference type="EnsemblPlants" id="Kaladp0822s0020.1.v1.1"/>
    </source>
</evidence>
<dbReference type="EnsemblPlants" id="Kaladp0822s0020.1.v1.1">
    <property type="protein sequence ID" value="Kaladp0822s0020.1.v1.1"/>
    <property type="gene ID" value="Kaladp0822s0020.v1.1"/>
</dbReference>
<keyword evidence="1" id="KW-0479">Metal-binding</keyword>
<keyword evidence="8" id="KW-1185">Reference proteome</keyword>
<dbReference type="SMART" id="SM00547">
    <property type="entry name" value="ZnF_RBZ"/>
    <property type="match status" value="4"/>
</dbReference>
<dbReference type="Gene3D" id="4.10.1060.10">
    <property type="entry name" value="Zinc finger, RanBP2-type"/>
    <property type="match status" value="4"/>
</dbReference>